<reference evidence="4 5" key="1">
    <citation type="submission" date="2019-05" db="EMBL/GenBank/DDBJ databases">
        <title>Erythrobacter marisflavi sp. nov., isolated from isolated from water of an estuary environment.</title>
        <authorList>
            <person name="Yoon J.-H."/>
        </authorList>
    </citation>
    <scope>NUCLEOTIDE SEQUENCE [LARGE SCALE GENOMIC DNA]</scope>
    <source>
        <strain evidence="4 5">KEM-5</strain>
    </source>
</reference>
<keyword evidence="5" id="KW-1185">Reference proteome</keyword>
<dbReference type="EMBL" id="VCAO01000003">
    <property type="protein sequence ID" value="TMM48332.1"/>
    <property type="molecule type" value="Genomic_DNA"/>
</dbReference>
<feature type="domain" description="Response regulatory" evidence="3">
    <location>
        <begin position="7"/>
        <end position="118"/>
    </location>
</feature>
<dbReference type="PANTHER" id="PTHR44591">
    <property type="entry name" value="STRESS RESPONSE REGULATOR PROTEIN 1"/>
    <property type="match status" value="1"/>
</dbReference>
<evidence type="ECO:0000256" key="1">
    <source>
        <dbReference type="ARBA" id="ARBA00022553"/>
    </source>
</evidence>
<name>A0A5S3P5L6_9SPHN</name>
<protein>
    <submittedName>
        <fullName evidence="4">Response regulator</fullName>
    </submittedName>
</protein>
<dbReference type="InterPro" id="IPR050595">
    <property type="entry name" value="Bact_response_regulator"/>
</dbReference>
<gene>
    <name evidence="4" type="ORF">FEV51_08625</name>
</gene>
<feature type="modified residue" description="4-aspartylphosphate" evidence="2">
    <location>
        <position position="57"/>
    </location>
</feature>
<dbReference type="RefSeq" id="WP_138617911.1">
    <property type="nucleotide sequence ID" value="NZ_VCAO01000003.1"/>
</dbReference>
<comment type="caution">
    <text evidence="4">The sequence shown here is derived from an EMBL/GenBank/DDBJ whole genome shotgun (WGS) entry which is preliminary data.</text>
</comment>
<keyword evidence="1 2" id="KW-0597">Phosphoprotein</keyword>
<dbReference type="Proteomes" id="UP000309668">
    <property type="component" value="Unassembled WGS sequence"/>
</dbReference>
<dbReference type="SUPFAM" id="SSF52172">
    <property type="entry name" value="CheY-like"/>
    <property type="match status" value="1"/>
</dbReference>
<dbReference type="AlphaFoldDB" id="A0A5S3P5L6"/>
<dbReference type="InterPro" id="IPR011006">
    <property type="entry name" value="CheY-like_superfamily"/>
</dbReference>
<dbReference type="Gene3D" id="3.40.50.2300">
    <property type="match status" value="1"/>
</dbReference>
<evidence type="ECO:0000313" key="4">
    <source>
        <dbReference type="EMBL" id="TMM48332.1"/>
    </source>
</evidence>
<accession>A0A5S3P5L6</accession>
<dbReference type="GO" id="GO:0000160">
    <property type="term" value="P:phosphorelay signal transduction system"/>
    <property type="evidence" value="ECO:0007669"/>
    <property type="project" value="InterPro"/>
</dbReference>
<evidence type="ECO:0000256" key="2">
    <source>
        <dbReference type="PROSITE-ProRule" id="PRU00169"/>
    </source>
</evidence>
<dbReference type="OrthoDB" id="582170at2"/>
<proteinExistence type="predicted"/>
<evidence type="ECO:0000313" key="5">
    <source>
        <dbReference type="Proteomes" id="UP000309668"/>
    </source>
</evidence>
<dbReference type="PANTHER" id="PTHR44591:SF20">
    <property type="entry name" value="PROTEIN PILH"/>
    <property type="match status" value="1"/>
</dbReference>
<dbReference type="SMART" id="SM00448">
    <property type="entry name" value="REC"/>
    <property type="match status" value="1"/>
</dbReference>
<dbReference type="PROSITE" id="PS50110">
    <property type="entry name" value="RESPONSE_REGULATORY"/>
    <property type="match status" value="1"/>
</dbReference>
<evidence type="ECO:0000259" key="3">
    <source>
        <dbReference type="PROSITE" id="PS50110"/>
    </source>
</evidence>
<dbReference type="InterPro" id="IPR001789">
    <property type="entry name" value="Sig_transdc_resp-reg_receiver"/>
</dbReference>
<organism evidence="4 5">
    <name type="scientific">Qipengyuania marisflavi</name>
    <dbReference type="NCBI Taxonomy" id="2486356"/>
    <lineage>
        <taxon>Bacteria</taxon>
        <taxon>Pseudomonadati</taxon>
        <taxon>Pseudomonadota</taxon>
        <taxon>Alphaproteobacteria</taxon>
        <taxon>Sphingomonadales</taxon>
        <taxon>Erythrobacteraceae</taxon>
        <taxon>Qipengyuania</taxon>
    </lineage>
</organism>
<sequence length="123" mass="13903">MSDHQKRIFIVEDELFLAFQLSDDLEQLGYEIVGPALHLQDAIKLARDEPMDAAFLDVNLGHGDTSKAVADILREREVPFVFVTAYDRHEVTFALPDDAILKKPITSEEVLATLRQRLPDAEL</sequence>
<dbReference type="Pfam" id="PF00072">
    <property type="entry name" value="Response_reg"/>
    <property type="match status" value="1"/>
</dbReference>